<dbReference type="AlphaFoldDB" id="A0A830F1S4"/>
<accession>A0A830F1S4</accession>
<evidence type="ECO:0000256" key="1">
    <source>
        <dbReference type="SAM" id="MobiDB-lite"/>
    </source>
</evidence>
<protein>
    <submittedName>
        <fullName evidence="3">Transcriptional regulator</fullName>
    </submittedName>
</protein>
<dbReference type="GO" id="GO:0003677">
    <property type="term" value="F:DNA binding"/>
    <property type="evidence" value="ECO:0007669"/>
    <property type="project" value="InterPro"/>
</dbReference>
<feature type="compositionally biased region" description="Polar residues" evidence="1">
    <location>
        <begin position="74"/>
        <end position="89"/>
    </location>
</feature>
<dbReference type="Pfam" id="PF26602">
    <property type="entry name" value="HVO_2718_N"/>
    <property type="match status" value="1"/>
</dbReference>
<dbReference type="SMART" id="SM00530">
    <property type="entry name" value="HTH_XRE"/>
    <property type="match status" value="1"/>
</dbReference>
<organism evidence="3 4">
    <name type="scientific">Halocalculus aciditolerans</name>
    <dbReference type="NCBI Taxonomy" id="1383812"/>
    <lineage>
        <taxon>Archaea</taxon>
        <taxon>Methanobacteriati</taxon>
        <taxon>Methanobacteriota</taxon>
        <taxon>Stenosarchaea group</taxon>
        <taxon>Halobacteria</taxon>
        <taxon>Halobacteriales</taxon>
        <taxon>Halobacteriaceae</taxon>
        <taxon>Halocalculus</taxon>
    </lineage>
</organism>
<dbReference type="EMBL" id="BMPG01000001">
    <property type="protein sequence ID" value="GGL53400.1"/>
    <property type="molecule type" value="Genomic_DNA"/>
</dbReference>
<dbReference type="OrthoDB" id="339114at2157"/>
<reference evidence="3" key="2">
    <citation type="submission" date="2020-09" db="EMBL/GenBank/DDBJ databases">
        <authorList>
            <person name="Sun Q."/>
            <person name="Ohkuma M."/>
        </authorList>
    </citation>
    <scope>NUCLEOTIDE SEQUENCE</scope>
    <source>
        <strain evidence="3">JCM 19596</strain>
    </source>
</reference>
<gene>
    <name evidence="3" type="ORF">GCM10009039_09480</name>
</gene>
<sequence length="171" mass="18312">MAKYSTGGSRGGSSDGTCELCGQTTDSLTTATVAGAELNVCSNCANLDESKKTGGHSRGEDQSRSEADRRKRAAQNTARQLDSAQSESNYWEEHGSNYDADQLPYLVSDYGERVTNARQGAGYTQEELAEELGIEENDLLAVEQGRATQASVGGSVVRALEEKFDISLSEE</sequence>
<comment type="caution">
    <text evidence="3">The sequence shown here is derived from an EMBL/GenBank/DDBJ whole genome shotgun (WGS) entry which is preliminary data.</text>
</comment>
<proteinExistence type="predicted"/>
<evidence type="ECO:0000313" key="3">
    <source>
        <dbReference type="EMBL" id="GGL53400.1"/>
    </source>
</evidence>
<feature type="domain" description="HTH cro/C1-type" evidence="2">
    <location>
        <begin position="114"/>
        <end position="171"/>
    </location>
</feature>
<feature type="region of interest" description="Disordered" evidence="1">
    <location>
        <begin position="48"/>
        <end position="98"/>
    </location>
</feature>
<dbReference type="InterPro" id="IPR010982">
    <property type="entry name" value="Lambda_DNA-bd_dom_sf"/>
</dbReference>
<feature type="compositionally biased region" description="Basic and acidic residues" evidence="1">
    <location>
        <begin position="48"/>
        <end position="69"/>
    </location>
</feature>
<dbReference type="SUPFAM" id="SSF47413">
    <property type="entry name" value="lambda repressor-like DNA-binding domains"/>
    <property type="match status" value="1"/>
</dbReference>
<name>A0A830F1S4_9EURY</name>
<keyword evidence="4" id="KW-1185">Reference proteome</keyword>
<dbReference type="InterPro" id="IPR001387">
    <property type="entry name" value="Cro/C1-type_HTH"/>
</dbReference>
<dbReference type="CDD" id="cd00093">
    <property type="entry name" value="HTH_XRE"/>
    <property type="match status" value="1"/>
</dbReference>
<dbReference type="Proteomes" id="UP000607197">
    <property type="component" value="Unassembled WGS sequence"/>
</dbReference>
<dbReference type="InterPro" id="IPR058562">
    <property type="entry name" value="MJ0586_N"/>
</dbReference>
<dbReference type="Pfam" id="PF24250">
    <property type="entry name" value="HVO_2718"/>
    <property type="match status" value="1"/>
</dbReference>
<evidence type="ECO:0000313" key="4">
    <source>
        <dbReference type="Proteomes" id="UP000607197"/>
    </source>
</evidence>
<reference evidence="3" key="1">
    <citation type="journal article" date="2014" name="Int. J. Syst. Evol. Microbiol.">
        <title>Complete genome sequence of Corynebacterium casei LMG S-19264T (=DSM 44701T), isolated from a smear-ripened cheese.</title>
        <authorList>
            <consortium name="US DOE Joint Genome Institute (JGI-PGF)"/>
            <person name="Walter F."/>
            <person name="Albersmeier A."/>
            <person name="Kalinowski J."/>
            <person name="Ruckert C."/>
        </authorList>
    </citation>
    <scope>NUCLEOTIDE SEQUENCE</scope>
    <source>
        <strain evidence="3">JCM 19596</strain>
    </source>
</reference>
<dbReference type="PROSITE" id="PS50943">
    <property type="entry name" value="HTH_CROC1"/>
    <property type="match status" value="1"/>
</dbReference>
<dbReference type="Gene3D" id="1.10.260.40">
    <property type="entry name" value="lambda repressor-like DNA-binding domains"/>
    <property type="match status" value="1"/>
</dbReference>
<evidence type="ECO:0000259" key="2">
    <source>
        <dbReference type="PROSITE" id="PS50943"/>
    </source>
</evidence>
<feature type="region of interest" description="Disordered" evidence="1">
    <location>
        <begin position="1"/>
        <end position="21"/>
    </location>
</feature>
<dbReference type="InterPro" id="IPR057937">
    <property type="entry name" value="HVO_2718-like_HTH"/>
</dbReference>
<dbReference type="RefSeq" id="WP_188976346.1">
    <property type="nucleotide sequence ID" value="NZ_BMPG01000001.1"/>
</dbReference>